<dbReference type="Proteomes" id="UP001428341">
    <property type="component" value="Unassembled WGS sequence"/>
</dbReference>
<dbReference type="EMBL" id="JBCGBO010000007">
    <property type="protein sequence ID" value="KAK9188449.1"/>
    <property type="molecule type" value="Genomic_DNA"/>
</dbReference>
<dbReference type="InterPro" id="IPR036163">
    <property type="entry name" value="HMA_dom_sf"/>
</dbReference>
<reference evidence="2 3" key="1">
    <citation type="submission" date="2024-05" db="EMBL/GenBank/DDBJ databases">
        <title>Haplotype-resolved chromosome-level genome assembly of Huyou (Citrus changshanensis).</title>
        <authorList>
            <person name="Miao C."/>
            <person name="Chen W."/>
            <person name="Wu Y."/>
            <person name="Wang L."/>
            <person name="Zhao S."/>
            <person name="Grierson D."/>
            <person name="Xu C."/>
            <person name="Chen K."/>
        </authorList>
    </citation>
    <scope>NUCLEOTIDE SEQUENCE [LARGE SCALE GENOMIC DNA]</scope>
    <source>
        <strain evidence="2">01-14</strain>
        <tissue evidence="2">Leaf</tissue>
    </source>
</reference>
<accession>A0AAP0QGS2</accession>
<name>A0AAP0QGS2_9ROSI</name>
<evidence type="ECO:0008006" key="4">
    <source>
        <dbReference type="Google" id="ProtNLM"/>
    </source>
</evidence>
<dbReference type="PANTHER" id="PTHR47294">
    <property type="entry name" value="OS08G0431150 PROTEIN"/>
    <property type="match status" value="1"/>
</dbReference>
<sequence>MAAVSDDDDGVKNKELPGIEFKKSRRTKSLTGTSLASIESLSMPLVQEVVLSADIRCSECQKRVADMMSKLNETESVLVNVSEKKVTLTSRYPVVVEVSKRQITAVRRNPLQKIAIIKRIFGSSSRFLQIAKVHAGKTVSLLFHTFDEEIEAHLIEKQQCRVSVCGRFRPSDVAIKIRKKMNRRVEILEIQEHNESNEPADQKPTNEQADQKPTNVICGC</sequence>
<keyword evidence="3" id="KW-1185">Reference proteome</keyword>
<evidence type="ECO:0000313" key="2">
    <source>
        <dbReference type="EMBL" id="KAK9188449.1"/>
    </source>
</evidence>
<comment type="caution">
    <text evidence="2">The sequence shown here is derived from an EMBL/GenBank/DDBJ whole genome shotgun (WGS) entry which is preliminary data.</text>
</comment>
<gene>
    <name evidence="2" type="ORF">WN944_019852</name>
</gene>
<feature type="region of interest" description="Disordered" evidence="1">
    <location>
        <begin position="192"/>
        <end position="215"/>
    </location>
</feature>
<protein>
    <recommendedName>
        <fullName evidence="4">HMA domain-containing protein</fullName>
    </recommendedName>
</protein>
<dbReference type="AlphaFoldDB" id="A0AAP0QGS2"/>
<evidence type="ECO:0000256" key="1">
    <source>
        <dbReference type="SAM" id="MobiDB-lite"/>
    </source>
</evidence>
<proteinExistence type="predicted"/>
<dbReference type="PANTHER" id="PTHR47294:SF4">
    <property type="entry name" value="HEAVY METAL-ASSOCIATED ISOPRENYLATED PLANT PROTEIN 26-LIKE ISOFORM X1"/>
    <property type="match status" value="1"/>
</dbReference>
<dbReference type="SUPFAM" id="SSF55008">
    <property type="entry name" value="HMA, heavy metal-associated domain"/>
    <property type="match status" value="1"/>
</dbReference>
<dbReference type="GO" id="GO:0046872">
    <property type="term" value="F:metal ion binding"/>
    <property type="evidence" value="ECO:0007669"/>
    <property type="project" value="InterPro"/>
</dbReference>
<feature type="compositionally biased region" description="Polar residues" evidence="1">
    <location>
        <begin position="197"/>
        <end position="214"/>
    </location>
</feature>
<organism evidence="2 3">
    <name type="scientific">Citrus x changshan-huyou</name>
    <dbReference type="NCBI Taxonomy" id="2935761"/>
    <lineage>
        <taxon>Eukaryota</taxon>
        <taxon>Viridiplantae</taxon>
        <taxon>Streptophyta</taxon>
        <taxon>Embryophyta</taxon>
        <taxon>Tracheophyta</taxon>
        <taxon>Spermatophyta</taxon>
        <taxon>Magnoliopsida</taxon>
        <taxon>eudicotyledons</taxon>
        <taxon>Gunneridae</taxon>
        <taxon>Pentapetalae</taxon>
        <taxon>rosids</taxon>
        <taxon>malvids</taxon>
        <taxon>Sapindales</taxon>
        <taxon>Rutaceae</taxon>
        <taxon>Aurantioideae</taxon>
        <taxon>Citrus</taxon>
    </lineage>
</organism>
<dbReference type="Gene3D" id="3.30.70.100">
    <property type="match status" value="1"/>
</dbReference>
<evidence type="ECO:0000313" key="3">
    <source>
        <dbReference type="Proteomes" id="UP001428341"/>
    </source>
</evidence>